<dbReference type="Proteomes" id="UP000029226">
    <property type="component" value="Unassembled WGS sequence"/>
</dbReference>
<gene>
    <name evidence="1" type="ORF">JCM19314_1829</name>
</gene>
<protein>
    <submittedName>
        <fullName evidence="1">Uncharacterized protein</fullName>
    </submittedName>
</protein>
<evidence type="ECO:0000313" key="1">
    <source>
        <dbReference type="EMBL" id="GAL00792.1"/>
    </source>
</evidence>
<sequence length="67" mass="7905">MLKAESVYQIAKELSDKELRKLFTMISEDMSLKQSPKSGKKKYTFPTSEIEMEIDKMIWTKIFNVKI</sequence>
<dbReference type="EMBL" id="BBMM01000006">
    <property type="protein sequence ID" value="GAL00792.1"/>
    <property type="molecule type" value="Genomic_DNA"/>
</dbReference>
<reference evidence="1 2" key="1">
    <citation type="journal article" date="2014" name="Genome Announc.">
        <title>Draft Genome Sequences of Marine Flavobacterium Nonlabens Strains NR17, NR24, NR27, NR32, NR33, and Ara13.</title>
        <authorList>
            <person name="Nakanishi M."/>
            <person name="Meirelles P."/>
            <person name="Suzuki R."/>
            <person name="Takatani N."/>
            <person name="Mino S."/>
            <person name="Suda W."/>
            <person name="Oshima K."/>
            <person name="Hattori M."/>
            <person name="Ohkuma M."/>
            <person name="Hosokawa M."/>
            <person name="Miyashita K."/>
            <person name="Thompson F.L."/>
            <person name="Niwa A."/>
            <person name="Sawabe T."/>
            <person name="Sawabe T."/>
        </authorList>
    </citation>
    <scope>NUCLEOTIDE SEQUENCE [LARGE SCALE GENOMIC DNA]</scope>
    <source>
        <strain evidence="2">JCM19314</strain>
    </source>
</reference>
<evidence type="ECO:0000313" key="2">
    <source>
        <dbReference type="Proteomes" id="UP000029226"/>
    </source>
</evidence>
<proteinExistence type="predicted"/>
<organism evidence="1 2">
    <name type="scientific">Nonlabens ulvanivorans</name>
    <name type="common">Persicivirga ulvanivorans</name>
    <dbReference type="NCBI Taxonomy" id="906888"/>
    <lineage>
        <taxon>Bacteria</taxon>
        <taxon>Pseudomonadati</taxon>
        <taxon>Bacteroidota</taxon>
        <taxon>Flavobacteriia</taxon>
        <taxon>Flavobacteriales</taxon>
        <taxon>Flavobacteriaceae</taxon>
        <taxon>Nonlabens</taxon>
    </lineage>
</organism>
<name>A0A090QZC2_NONUL</name>
<comment type="caution">
    <text evidence="1">The sequence shown here is derived from an EMBL/GenBank/DDBJ whole genome shotgun (WGS) entry which is preliminary data.</text>
</comment>
<accession>A0A090QZC2</accession>
<dbReference type="AlphaFoldDB" id="A0A090QZC2"/>